<evidence type="ECO:0000256" key="6">
    <source>
        <dbReference type="ARBA" id="ARBA00023136"/>
    </source>
</evidence>
<dbReference type="PANTHER" id="PTHR23513">
    <property type="entry name" value="INTEGRAL MEMBRANE EFFLUX PROTEIN-RELATED"/>
    <property type="match status" value="1"/>
</dbReference>
<feature type="compositionally biased region" description="Basic and acidic residues" evidence="7">
    <location>
        <begin position="541"/>
        <end position="551"/>
    </location>
</feature>
<dbReference type="OrthoDB" id="9809918at2"/>
<comment type="caution">
    <text evidence="10">The sequence shown here is derived from an EMBL/GenBank/DDBJ whole genome shotgun (WGS) entry which is preliminary data.</text>
</comment>
<dbReference type="EMBL" id="SACN01000002">
    <property type="protein sequence ID" value="RVT90770.1"/>
    <property type="molecule type" value="Genomic_DNA"/>
</dbReference>
<evidence type="ECO:0000256" key="5">
    <source>
        <dbReference type="ARBA" id="ARBA00022989"/>
    </source>
</evidence>
<keyword evidence="4 8" id="KW-0812">Transmembrane</keyword>
<keyword evidence="5 8" id="KW-1133">Transmembrane helix</keyword>
<feature type="transmembrane region" description="Helical" evidence="8">
    <location>
        <begin position="358"/>
        <end position="376"/>
    </location>
</feature>
<feature type="transmembrane region" description="Helical" evidence="8">
    <location>
        <begin position="388"/>
        <end position="407"/>
    </location>
</feature>
<evidence type="ECO:0000256" key="4">
    <source>
        <dbReference type="ARBA" id="ARBA00022692"/>
    </source>
</evidence>
<dbReference type="CDD" id="cd06173">
    <property type="entry name" value="MFS_MefA_like"/>
    <property type="match status" value="1"/>
</dbReference>
<feature type="transmembrane region" description="Helical" evidence="8">
    <location>
        <begin position="119"/>
        <end position="138"/>
    </location>
</feature>
<feature type="transmembrane region" description="Helical" evidence="8">
    <location>
        <begin position="175"/>
        <end position="203"/>
    </location>
</feature>
<dbReference type="GO" id="GO:0022857">
    <property type="term" value="F:transmembrane transporter activity"/>
    <property type="evidence" value="ECO:0007669"/>
    <property type="project" value="InterPro"/>
</dbReference>
<keyword evidence="2" id="KW-0813">Transport</keyword>
<feature type="transmembrane region" description="Helical" evidence="8">
    <location>
        <begin position="91"/>
        <end position="112"/>
    </location>
</feature>
<dbReference type="Proteomes" id="UP000282971">
    <property type="component" value="Unassembled WGS sequence"/>
</dbReference>
<feature type="region of interest" description="Disordered" evidence="7">
    <location>
        <begin position="517"/>
        <end position="564"/>
    </location>
</feature>
<dbReference type="PANTHER" id="PTHR23513:SF11">
    <property type="entry name" value="STAPHYLOFERRIN A TRANSPORTER"/>
    <property type="match status" value="1"/>
</dbReference>
<evidence type="ECO:0000259" key="9">
    <source>
        <dbReference type="PROSITE" id="PS50850"/>
    </source>
</evidence>
<dbReference type="Gene3D" id="1.20.1250.20">
    <property type="entry name" value="MFS general substrate transporter like domains"/>
    <property type="match status" value="1"/>
</dbReference>
<proteinExistence type="predicted"/>
<dbReference type="RefSeq" id="WP_127744786.1">
    <property type="nucleotide sequence ID" value="NZ_SACN01000002.1"/>
</dbReference>
<dbReference type="AlphaFoldDB" id="A0A437LZD0"/>
<dbReference type="SUPFAM" id="SSF103473">
    <property type="entry name" value="MFS general substrate transporter"/>
    <property type="match status" value="1"/>
</dbReference>
<feature type="transmembrane region" description="Helical" evidence="8">
    <location>
        <begin position="300"/>
        <end position="317"/>
    </location>
</feature>
<dbReference type="InterPro" id="IPR020846">
    <property type="entry name" value="MFS_dom"/>
</dbReference>
<evidence type="ECO:0000256" key="7">
    <source>
        <dbReference type="SAM" id="MobiDB-lite"/>
    </source>
</evidence>
<accession>A0A437LZD0</accession>
<evidence type="ECO:0000256" key="3">
    <source>
        <dbReference type="ARBA" id="ARBA00022475"/>
    </source>
</evidence>
<feature type="transmembrane region" description="Helical" evidence="8">
    <location>
        <begin position="270"/>
        <end position="288"/>
    </location>
</feature>
<dbReference type="Pfam" id="PF05977">
    <property type="entry name" value="MFS_3"/>
    <property type="match status" value="1"/>
</dbReference>
<evidence type="ECO:0000256" key="8">
    <source>
        <dbReference type="SAM" id="Phobius"/>
    </source>
</evidence>
<reference evidence="10 11" key="1">
    <citation type="submission" date="2019-01" db="EMBL/GenBank/DDBJ databases">
        <authorList>
            <person name="Chen W.-M."/>
        </authorList>
    </citation>
    <scope>NUCLEOTIDE SEQUENCE [LARGE SCALE GENOMIC DNA]</scope>
    <source>
        <strain evidence="10 11">CCP-7</strain>
    </source>
</reference>
<gene>
    <name evidence="10" type="ORF">EOD43_14570</name>
</gene>
<feature type="transmembrane region" description="Helical" evidence="8">
    <location>
        <begin position="323"/>
        <end position="346"/>
    </location>
</feature>
<dbReference type="InterPro" id="IPR036259">
    <property type="entry name" value="MFS_trans_sf"/>
</dbReference>
<dbReference type="GO" id="GO:0005886">
    <property type="term" value="C:plasma membrane"/>
    <property type="evidence" value="ECO:0007669"/>
    <property type="project" value="UniProtKB-SubCell"/>
</dbReference>
<feature type="transmembrane region" description="Helical" evidence="8">
    <location>
        <begin position="237"/>
        <end position="258"/>
    </location>
</feature>
<name>A0A437LZD0_9SPHN</name>
<keyword evidence="6 8" id="KW-0472">Membrane</keyword>
<protein>
    <submittedName>
        <fullName evidence="10">MFS transporter</fullName>
    </submittedName>
</protein>
<evidence type="ECO:0000256" key="1">
    <source>
        <dbReference type="ARBA" id="ARBA00004651"/>
    </source>
</evidence>
<evidence type="ECO:0000313" key="10">
    <source>
        <dbReference type="EMBL" id="RVT90770.1"/>
    </source>
</evidence>
<organism evidence="10 11">
    <name type="scientific">Sphingomonas crocodyli</name>
    <dbReference type="NCBI Taxonomy" id="1979270"/>
    <lineage>
        <taxon>Bacteria</taxon>
        <taxon>Pseudomonadati</taxon>
        <taxon>Pseudomonadota</taxon>
        <taxon>Alphaproteobacteria</taxon>
        <taxon>Sphingomonadales</taxon>
        <taxon>Sphingomonadaceae</taxon>
        <taxon>Sphingomonas</taxon>
    </lineage>
</organism>
<sequence>MADAGIETIGNSGPGGPFAPLRWPLFRRIWSASLFSNFGQLIQGVGAAWAMTQMTGRAEMVGLVQSATFAPIMLLAVIAGAVADVYDRRKIALYSLSLSLVGALGLSLITALDLLTPELLLLFCFIVGTGAAMFAPAWQASVGEQVPQRDLPAAIGLNSISYNIARSFGPAIGGFLVALAGVLAAFGANALSYIPLIIVMYLWKRMPEKSRLPPEGLVRAVISGVRYVFHSPHMRRVCIRTIILATAGTSASALMPLIARQLLGGGATTYGVMLGCFGMGAVAGALSMAKVRARLSNQRLMVACALVMALCYVSVGFSRSAILTGLLLAIAGSGWMVSIALCNISIQVAAPRWVTGRALASFQTATTGGIVIGSWGWGRVAESHGTDIALMVSGAALIATLIVGLWIRMPEVDEADERLVHQPIDVDRKLDLKGRSGPIVVTIEYRVAMDDARAFYGAMQKVEKIRARTGAYGWSIARDIGDPEIWTERYHTPTWHDYLRQRSRLTETEHEMTQRATAFHQGEEKPRVRRKLERPFGSVRWSDEAPDRGDPDIIMPVSPSQASG</sequence>
<evidence type="ECO:0000313" key="11">
    <source>
        <dbReference type="Proteomes" id="UP000282971"/>
    </source>
</evidence>
<feature type="domain" description="Major facilitator superfamily (MFS) profile" evidence="9">
    <location>
        <begin position="25"/>
        <end position="411"/>
    </location>
</feature>
<keyword evidence="3" id="KW-1003">Cell membrane</keyword>
<evidence type="ECO:0000256" key="2">
    <source>
        <dbReference type="ARBA" id="ARBA00022448"/>
    </source>
</evidence>
<comment type="subcellular location">
    <subcellularLocation>
        <location evidence="1">Cell membrane</location>
        <topology evidence="1">Multi-pass membrane protein</topology>
    </subcellularLocation>
</comment>
<feature type="transmembrane region" description="Helical" evidence="8">
    <location>
        <begin position="63"/>
        <end position="85"/>
    </location>
</feature>
<dbReference type="PROSITE" id="PS50850">
    <property type="entry name" value="MFS"/>
    <property type="match status" value="1"/>
</dbReference>
<keyword evidence="11" id="KW-1185">Reference proteome</keyword>
<dbReference type="InterPro" id="IPR010290">
    <property type="entry name" value="TM_effector"/>
</dbReference>